<comment type="caution">
    <text evidence="1">The sequence shown here is derived from an EMBL/GenBank/DDBJ whole genome shotgun (WGS) entry which is preliminary data.</text>
</comment>
<reference evidence="1" key="1">
    <citation type="journal article" date="2015" name="Nature">
        <title>Complex archaea that bridge the gap between prokaryotes and eukaryotes.</title>
        <authorList>
            <person name="Spang A."/>
            <person name="Saw J.H."/>
            <person name="Jorgensen S.L."/>
            <person name="Zaremba-Niedzwiedzka K."/>
            <person name="Martijn J."/>
            <person name="Lind A.E."/>
            <person name="van Eijk R."/>
            <person name="Schleper C."/>
            <person name="Guy L."/>
            <person name="Ettema T.J."/>
        </authorList>
    </citation>
    <scope>NUCLEOTIDE SEQUENCE</scope>
</reference>
<dbReference type="AlphaFoldDB" id="A0A0F8Z1J9"/>
<dbReference type="EMBL" id="LAZR01063028">
    <property type="protein sequence ID" value="KKK60319.1"/>
    <property type="molecule type" value="Genomic_DNA"/>
</dbReference>
<accession>A0A0F8Z1J9</accession>
<proteinExistence type="predicted"/>
<evidence type="ECO:0000313" key="1">
    <source>
        <dbReference type="EMBL" id="KKK60319.1"/>
    </source>
</evidence>
<organism evidence="1">
    <name type="scientific">marine sediment metagenome</name>
    <dbReference type="NCBI Taxonomy" id="412755"/>
    <lineage>
        <taxon>unclassified sequences</taxon>
        <taxon>metagenomes</taxon>
        <taxon>ecological metagenomes</taxon>
    </lineage>
</organism>
<protein>
    <submittedName>
        <fullName evidence="1">Uncharacterized protein</fullName>
    </submittedName>
</protein>
<sequence length="46" mass="5296">IHPSLPGERGVLGEREVLSPLIPVRKCKEALRRHASREHFARNRVK</sequence>
<name>A0A0F8Z1J9_9ZZZZ</name>
<gene>
    <name evidence="1" type="ORF">LCGC14_3025520</name>
</gene>
<feature type="non-terminal residue" evidence="1">
    <location>
        <position position="1"/>
    </location>
</feature>